<comment type="similarity">
    <text evidence="1">Belongs to the pirin family.</text>
</comment>
<feature type="domain" description="Pirin N-terminal" evidence="2">
    <location>
        <begin position="57"/>
        <end position="120"/>
    </location>
</feature>
<dbReference type="EMBL" id="CAJVAS010000005">
    <property type="protein sequence ID" value="CAG7613646.1"/>
    <property type="molecule type" value="Genomic_DNA"/>
</dbReference>
<comment type="caution">
    <text evidence="3">The sequence shown here is derived from an EMBL/GenBank/DDBJ whole genome shotgun (WGS) entry which is preliminary data.</text>
</comment>
<dbReference type="PANTHER" id="PTHR13903">
    <property type="entry name" value="PIRIN-RELATED"/>
    <property type="match status" value="1"/>
</dbReference>
<sequence length="261" mass="28289">MLFMTIRNYSPAEQAVGAFDGGTITEQKPIGFPGEGSAVRRVGPLFYWAWFQSEQGGRLPLHPHRGFEILTYVLHGEVNHRDSLGRASLVGTGGAQVMQTGRGVSHAEEFRAGVSGFQIWFEPYYGDAVKRVPTYTQYEHEQFPASLDADGSVKTVIGPGAPIDLVADVRMWDVALEAGRGRAFDIPAGYSMAGLVVEGESAHWSFGGENANVPLKHFAVADAADDSRLLIQAGGEQAARIILIQVPTELGYLPYNKIPLT</sequence>
<accession>A0A916NI25</accession>
<reference evidence="3" key="1">
    <citation type="submission" date="2021-06" db="EMBL/GenBank/DDBJ databases">
        <authorList>
            <person name="Criscuolo A."/>
        </authorList>
    </citation>
    <scope>NUCLEOTIDE SEQUENCE</scope>
    <source>
        <strain evidence="3">CIP111600</strain>
    </source>
</reference>
<dbReference type="Pfam" id="PF02678">
    <property type="entry name" value="Pirin"/>
    <property type="match status" value="1"/>
</dbReference>
<evidence type="ECO:0000256" key="1">
    <source>
        <dbReference type="RuleBase" id="RU003457"/>
    </source>
</evidence>
<name>A0A916NI25_9BACL</name>
<dbReference type="AlphaFoldDB" id="A0A916NI25"/>
<keyword evidence="4" id="KW-1185">Reference proteome</keyword>
<evidence type="ECO:0000259" key="2">
    <source>
        <dbReference type="Pfam" id="PF02678"/>
    </source>
</evidence>
<dbReference type="InterPro" id="IPR003829">
    <property type="entry name" value="Pirin_N_dom"/>
</dbReference>
<proteinExistence type="inferred from homology"/>
<organism evidence="3 4">
    <name type="scientific">Paenibacillus solanacearum</name>
    <dbReference type="NCBI Taxonomy" id="2048548"/>
    <lineage>
        <taxon>Bacteria</taxon>
        <taxon>Bacillati</taxon>
        <taxon>Bacillota</taxon>
        <taxon>Bacilli</taxon>
        <taxon>Bacillales</taxon>
        <taxon>Paenibacillaceae</taxon>
        <taxon>Paenibacillus</taxon>
    </lineage>
</organism>
<evidence type="ECO:0000313" key="3">
    <source>
        <dbReference type="EMBL" id="CAG7613646.1"/>
    </source>
</evidence>
<dbReference type="InterPro" id="IPR012093">
    <property type="entry name" value="Pirin"/>
</dbReference>
<dbReference type="Proteomes" id="UP000693672">
    <property type="component" value="Unassembled WGS sequence"/>
</dbReference>
<gene>
    <name evidence="3" type="ORF">PAESOLCIP111_01631</name>
</gene>
<evidence type="ECO:0000313" key="4">
    <source>
        <dbReference type="Proteomes" id="UP000693672"/>
    </source>
</evidence>
<protein>
    <recommendedName>
        <fullName evidence="2">Pirin N-terminal domain-containing protein</fullName>
    </recommendedName>
</protein>
<dbReference type="PANTHER" id="PTHR13903:SF8">
    <property type="entry name" value="PIRIN"/>
    <property type="match status" value="1"/>
</dbReference>